<evidence type="ECO:0000256" key="3">
    <source>
        <dbReference type="ARBA" id="ARBA00022737"/>
    </source>
</evidence>
<dbReference type="Proteomes" id="UP000010422">
    <property type="component" value="Unassembled WGS sequence"/>
</dbReference>
<dbReference type="InterPro" id="IPR013633">
    <property type="entry name" value="NRDE-2"/>
</dbReference>
<evidence type="ECO:0000256" key="1">
    <source>
        <dbReference type="ARBA" id="ARBA00004123"/>
    </source>
</evidence>
<keyword evidence="3" id="KW-0677">Repeat</keyword>
<dbReference type="GO" id="GO:0071013">
    <property type="term" value="C:catalytic step 2 spliceosome"/>
    <property type="evidence" value="ECO:0007669"/>
    <property type="project" value="TreeGrafter"/>
</dbReference>
<organism evidence="6">
    <name type="scientific">Pneumocystis jirovecii</name>
    <name type="common">Human pneumocystis pneumonia agent</name>
    <dbReference type="NCBI Taxonomy" id="42068"/>
    <lineage>
        <taxon>Eukaryota</taxon>
        <taxon>Fungi</taxon>
        <taxon>Dikarya</taxon>
        <taxon>Ascomycota</taxon>
        <taxon>Taphrinomycotina</taxon>
        <taxon>Pneumocystomycetes</taxon>
        <taxon>Pneumocystaceae</taxon>
        <taxon>Pneumocystis</taxon>
    </lineage>
</organism>
<evidence type="ECO:0000313" key="5">
    <source>
        <dbReference type="EMBL" id="CCJ30843.1"/>
    </source>
</evidence>
<comment type="subcellular location">
    <subcellularLocation>
        <location evidence="1">Nucleus</location>
    </subcellularLocation>
</comment>
<dbReference type="STRING" id="1209962.L0PEQ3"/>
<dbReference type="PANTHER" id="PTHR13471">
    <property type="entry name" value="TETRATRICOPEPTIDE-LIKE HELICAL"/>
    <property type="match status" value="1"/>
</dbReference>
<evidence type="ECO:0000313" key="6">
    <source>
        <dbReference type="Proteomes" id="UP000010422"/>
    </source>
</evidence>
<dbReference type="SMART" id="SM00386">
    <property type="entry name" value="HAT"/>
    <property type="match status" value="3"/>
</dbReference>
<dbReference type="SUPFAM" id="SSF48452">
    <property type="entry name" value="TPR-like"/>
    <property type="match status" value="2"/>
</dbReference>
<dbReference type="EMBL" id="CAKM01000269">
    <property type="protein sequence ID" value="CCJ30843.1"/>
    <property type="molecule type" value="Genomic_DNA"/>
</dbReference>
<dbReference type="InterPro" id="IPR003107">
    <property type="entry name" value="HAT"/>
</dbReference>
<proteinExistence type="inferred from homology"/>
<dbReference type="AlphaFoldDB" id="L0PEQ3"/>
<dbReference type="InterPro" id="IPR011990">
    <property type="entry name" value="TPR-like_helical_dom_sf"/>
</dbReference>
<reference evidence="5 6" key="1">
    <citation type="journal article" date="2012" name="MBio">
        <title>De novo assembly of the Pneumocystis jirovecii genome from a single bronchoalveolar lavage fluid specimen from a patient.</title>
        <authorList>
            <person name="Cisse O.H."/>
            <person name="Pagni M."/>
            <person name="Hauser P.M."/>
        </authorList>
    </citation>
    <scope>NUCLEOTIDE SEQUENCE [LARGE SCALE GENOMIC DNA]</scope>
    <source>
        <strain evidence="5 6">SE8</strain>
    </source>
</reference>
<dbReference type="PANTHER" id="PTHR13471:SF0">
    <property type="entry name" value="NUCLEAR EXOSOME REGULATOR NRDE2"/>
    <property type="match status" value="1"/>
</dbReference>
<keyword evidence="4" id="KW-0539">Nucleus</keyword>
<dbReference type="GO" id="GO:0031048">
    <property type="term" value="P:regulatory ncRNA-mediated heterochromatin formation"/>
    <property type="evidence" value="ECO:0007669"/>
    <property type="project" value="TreeGrafter"/>
</dbReference>
<name>L0PEQ3_PNEJI</name>
<comment type="caution">
    <text evidence="5">The sequence shown here is derived from an EMBL/GenBank/DDBJ whole genome shotgun (WGS) entry which is preliminary data.</text>
</comment>
<dbReference type="VEuPathDB" id="FungiDB:PNEJI1_001006"/>
<dbReference type="Gene3D" id="1.25.40.10">
    <property type="entry name" value="Tetratricopeptide repeat domain"/>
    <property type="match status" value="2"/>
</dbReference>
<dbReference type="GO" id="GO:0006396">
    <property type="term" value="P:RNA processing"/>
    <property type="evidence" value="ECO:0007669"/>
    <property type="project" value="InterPro"/>
</dbReference>
<dbReference type="GO" id="GO:1902369">
    <property type="term" value="P:negative regulation of RNA catabolic process"/>
    <property type="evidence" value="ECO:0007669"/>
    <property type="project" value="TreeGrafter"/>
</dbReference>
<evidence type="ECO:0008006" key="7">
    <source>
        <dbReference type="Google" id="ProtNLM"/>
    </source>
</evidence>
<dbReference type="InParanoid" id="L0PEQ3"/>
<accession>L0PEQ3</accession>
<evidence type="ECO:0000256" key="2">
    <source>
        <dbReference type="ARBA" id="ARBA00009265"/>
    </source>
</evidence>
<gene>
    <name evidence="5" type="ORF">PNEJI1_001006</name>
</gene>
<comment type="similarity">
    <text evidence="2">Belongs to the NRDE2 family.</text>
</comment>
<sequence length="384" mass="45584">MIHFQYCIFYFKTIILHQSNVRKLAKSILKKKPSNIKLWCAYAQLEYLNGNIQETRKIFLNVLENIKPDHTEKFHDYVVAYKLWAEIEMKNNEINNSIKILISMVENEVNIKTILSNNGKTYSNSILLKAQKSFQHLNRLALSFKNYKMLLKSLDSALKVYCQAKNDFNDYTNSDSIEYEQLLISELKLLYYSSQTVKTFKISIIQNRVENALSKFPNNSKSLLKTKIYHYFEKNIFKAEEPSFIVFLSAIWAELYINPYKINMYPIRNLFERAVENQATRSDLIIWRLYIQFEIQYGTLDKGKAIFYRAIRDCPWSKTIDLMFFAFKDLRSQFNSEELTKLYNTMIEREFRIFVDLEITENNQEMTHSPLIKLPQDISSDETI</sequence>
<protein>
    <recommendedName>
        <fullName evidence="7">Suppressor of forked domain-containing protein</fullName>
    </recommendedName>
</protein>
<evidence type="ECO:0000256" key="4">
    <source>
        <dbReference type="ARBA" id="ARBA00023242"/>
    </source>
</evidence>